<dbReference type="SUPFAM" id="SSF103473">
    <property type="entry name" value="MFS general substrate transporter"/>
    <property type="match status" value="1"/>
</dbReference>
<feature type="transmembrane region" description="Helical" evidence="7">
    <location>
        <begin position="72"/>
        <end position="91"/>
    </location>
</feature>
<dbReference type="OrthoDB" id="5315310at2"/>
<dbReference type="GO" id="GO:0022857">
    <property type="term" value="F:transmembrane transporter activity"/>
    <property type="evidence" value="ECO:0007669"/>
    <property type="project" value="InterPro"/>
</dbReference>
<protein>
    <submittedName>
        <fullName evidence="9">Major Facilitator Superfamily protein</fullName>
    </submittedName>
</protein>
<name>A0A1G8C3U5_9MICO</name>
<evidence type="ECO:0000256" key="5">
    <source>
        <dbReference type="ARBA" id="ARBA00022989"/>
    </source>
</evidence>
<dbReference type="EMBL" id="LT629692">
    <property type="protein sequence ID" value="SDH39640.1"/>
    <property type="molecule type" value="Genomic_DNA"/>
</dbReference>
<evidence type="ECO:0000256" key="4">
    <source>
        <dbReference type="ARBA" id="ARBA00022692"/>
    </source>
</evidence>
<feature type="transmembrane region" description="Helical" evidence="7">
    <location>
        <begin position="159"/>
        <end position="181"/>
    </location>
</feature>
<keyword evidence="4 7" id="KW-0812">Transmembrane</keyword>
<evidence type="ECO:0000256" key="6">
    <source>
        <dbReference type="ARBA" id="ARBA00023136"/>
    </source>
</evidence>
<dbReference type="STRING" id="370764.SAMN04489810_2964"/>
<comment type="subcellular location">
    <subcellularLocation>
        <location evidence="1">Cell membrane</location>
        <topology evidence="1">Multi-pass membrane protein</topology>
    </subcellularLocation>
</comment>
<evidence type="ECO:0000256" key="2">
    <source>
        <dbReference type="ARBA" id="ARBA00022448"/>
    </source>
</evidence>
<evidence type="ECO:0000256" key="1">
    <source>
        <dbReference type="ARBA" id="ARBA00004651"/>
    </source>
</evidence>
<keyword evidence="2" id="KW-0813">Transport</keyword>
<dbReference type="RefSeq" id="WP_091491713.1">
    <property type="nucleotide sequence ID" value="NZ_LT629692.1"/>
</dbReference>
<evidence type="ECO:0000256" key="3">
    <source>
        <dbReference type="ARBA" id="ARBA00022475"/>
    </source>
</evidence>
<feature type="transmembrane region" description="Helical" evidence="7">
    <location>
        <begin position="504"/>
        <end position="522"/>
    </location>
</feature>
<keyword evidence="10" id="KW-1185">Reference proteome</keyword>
<dbReference type="PANTHER" id="PTHR42718:SF46">
    <property type="entry name" value="BLR6921 PROTEIN"/>
    <property type="match status" value="1"/>
</dbReference>
<feature type="transmembrane region" description="Helical" evidence="7">
    <location>
        <begin position="41"/>
        <end position="60"/>
    </location>
</feature>
<feature type="transmembrane region" description="Helical" evidence="7">
    <location>
        <begin position="193"/>
        <end position="212"/>
    </location>
</feature>
<reference evidence="9 10" key="1">
    <citation type="submission" date="2016-10" db="EMBL/GenBank/DDBJ databases">
        <authorList>
            <person name="de Groot N.N."/>
        </authorList>
    </citation>
    <scope>NUCLEOTIDE SEQUENCE [LARGE SCALE GENOMIC DNA]</scope>
    <source>
        <strain evidence="9 10">DSM 23142</strain>
    </source>
</reference>
<keyword evidence="5 7" id="KW-1133">Transmembrane helix</keyword>
<sequence>MKKWLVVIILGAAQFVMVLDGTVMNVSISTVVDDLDSSVTAMQTAITFYTLTMAAFMLLGAKLGDIWGRRRALVIGSLVYGLGSLITALSPNMGVLFLGWSVIEGVGAVLVIPAVAALIADNYTGRDRITAFAIIGAVSGAAVAAGPLIGGFMTTYLSWRYVFVGEVVIMIGVVLTARLIGETSARRSIRIDLLSVVFSAAGLVALVSGMLQSKTWGWIVPLHSPELFGTPIAPLGVSLSAWLMVAGAALLWLFFARQRRLVARGREPLVHVELLSIRQLRSGLSVLGGQYAITAGLFFMIPVYLQMTLGLDALQTGIRIFPLSISLILFSIVGTRLSRRWSPRRIVLTGQWILVAGSVVLLAAIDPELTGIAFGAGMFSAGAALGLLASQLGNVNMSAVTADDTSEVGGLQGVFQNLGSSLGTALIGSVLIGALATSFASGIATADLSDKARIAVSEATQGGVAIIPAASVPELALEAGLSDTEAATLQAAYTESQLSSLRTALFALIALALLSLMLSRGIPDRLPTAQPDSSRSPAPPG</sequence>
<dbReference type="InterPro" id="IPR011701">
    <property type="entry name" value="MFS"/>
</dbReference>
<feature type="transmembrane region" description="Helical" evidence="7">
    <location>
        <begin position="371"/>
        <end position="389"/>
    </location>
</feature>
<keyword evidence="3" id="KW-1003">Cell membrane</keyword>
<evidence type="ECO:0000313" key="10">
    <source>
        <dbReference type="Proteomes" id="UP000199009"/>
    </source>
</evidence>
<dbReference type="CDD" id="cd17321">
    <property type="entry name" value="MFS_MMR_MDR_like"/>
    <property type="match status" value="1"/>
</dbReference>
<dbReference type="InterPro" id="IPR036259">
    <property type="entry name" value="MFS_trans_sf"/>
</dbReference>
<dbReference type="GO" id="GO:0005886">
    <property type="term" value="C:plasma membrane"/>
    <property type="evidence" value="ECO:0007669"/>
    <property type="project" value="UniProtKB-SubCell"/>
</dbReference>
<dbReference type="Gene3D" id="1.20.1720.10">
    <property type="entry name" value="Multidrug resistance protein D"/>
    <property type="match status" value="1"/>
</dbReference>
<evidence type="ECO:0000259" key="8">
    <source>
        <dbReference type="PROSITE" id="PS50850"/>
    </source>
</evidence>
<feature type="domain" description="Major facilitator superfamily (MFS) profile" evidence="8">
    <location>
        <begin position="6"/>
        <end position="461"/>
    </location>
</feature>
<dbReference type="Proteomes" id="UP000199009">
    <property type="component" value="Chromosome I"/>
</dbReference>
<accession>A0A1G8C3U5</accession>
<proteinExistence type="predicted"/>
<gene>
    <name evidence="9" type="ORF">SAMN04489810_2964</name>
</gene>
<feature type="transmembrane region" description="Helical" evidence="7">
    <location>
        <begin position="131"/>
        <end position="153"/>
    </location>
</feature>
<keyword evidence="6 7" id="KW-0472">Membrane</keyword>
<dbReference type="PANTHER" id="PTHR42718">
    <property type="entry name" value="MAJOR FACILITATOR SUPERFAMILY MULTIDRUG TRANSPORTER MFSC"/>
    <property type="match status" value="1"/>
</dbReference>
<dbReference type="Gene3D" id="1.20.1250.20">
    <property type="entry name" value="MFS general substrate transporter like domains"/>
    <property type="match status" value="1"/>
</dbReference>
<evidence type="ECO:0000313" key="9">
    <source>
        <dbReference type="EMBL" id="SDH39640.1"/>
    </source>
</evidence>
<dbReference type="PRINTS" id="PR01036">
    <property type="entry name" value="TCRTETB"/>
</dbReference>
<dbReference type="PROSITE" id="PS50850">
    <property type="entry name" value="MFS"/>
    <property type="match status" value="1"/>
</dbReference>
<feature type="transmembrane region" description="Helical" evidence="7">
    <location>
        <begin position="284"/>
        <end position="305"/>
    </location>
</feature>
<feature type="transmembrane region" description="Helical" evidence="7">
    <location>
        <begin position="232"/>
        <end position="256"/>
    </location>
</feature>
<feature type="transmembrane region" description="Helical" evidence="7">
    <location>
        <begin position="317"/>
        <end position="334"/>
    </location>
</feature>
<feature type="transmembrane region" description="Helical" evidence="7">
    <location>
        <begin position="97"/>
        <end position="119"/>
    </location>
</feature>
<feature type="transmembrane region" description="Helical" evidence="7">
    <location>
        <begin position="346"/>
        <end position="365"/>
    </location>
</feature>
<dbReference type="Pfam" id="PF07690">
    <property type="entry name" value="MFS_1"/>
    <property type="match status" value="1"/>
</dbReference>
<organism evidence="9 10">
    <name type="scientific">Microbacterium pygmaeum</name>
    <dbReference type="NCBI Taxonomy" id="370764"/>
    <lineage>
        <taxon>Bacteria</taxon>
        <taxon>Bacillati</taxon>
        <taxon>Actinomycetota</taxon>
        <taxon>Actinomycetes</taxon>
        <taxon>Micrococcales</taxon>
        <taxon>Microbacteriaceae</taxon>
        <taxon>Microbacterium</taxon>
    </lineage>
</organism>
<dbReference type="InterPro" id="IPR020846">
    <property type="entry name" value="MFS_dom"/>
</dbReference>
<dbReference type="AlphaFoldDB" id="A0A1G8C3U5"/>
<evidence type="ECO:0000256" key="7">
    <source>
        <dbReference type="SAM" id="Phobius"/>
    </source>
</evidence>